<keyword evidence="1" id="KW-0812">Transmembrane</keyword>
<organism evidence="2 3">
    <name type="scientific">Pseudoalteromonas lipolytica</name>
    <dbReference type="NCBI Taxonomy" id="570156"/>
    <lineage>
        <taxon>Bacteria</taxon>
        <taxon>Pseudomonadati</taxon>
        <taxon>Pseudomonadota</taxon>
        <taxon>Gammaproteobacteria</taxon>
        <taxon>Alteromonadales</taxon>
        <taxon>Pseudoalteromonadaceae</taxon>
        <taxon>Pseudoalteromonas</taxon>
    </lineage>
</organism>
<evidence type="ECO:0000256" key="1">
    <source>
        <dbReference type="SAM" id="Phobius"/>
    </source>
</evidence>
<dbReference type="EMBL" id="CP032090">
    <property type="protein sequence ID" value="AXV65279.1"/>
    <property type="molecule type" value="Genomic_DNA"/>
</dbReference>
<keyword evidence="1" id="KW-1133">Transmembrane helix</keyword>
<dbReference type="KEGG" id="pdj:D0907_08355"/>
<dbReference type="Proteomes" id="UP000264605">
    <property type="component" value="Chromosome"/>
</dbReference>
<dbReference type="AlphaFoldDB" id="A0AAD0S0K2"/>
<feature type="transmembrane region" description="Helical" evidence="1">
    <location>
        <begin position="53"/>
        <end position="75"/>
    </location>
</feature>
<reference evidence="2 3" key="1">
    <citation type="submission" date="2018-08" db="EMBL/GenBank/DDBJ databases">
        <title>Draft genome sequence of Pseudoalteromonas donghaensis HJ51.</title>
        <authorList>
            <person name="Oh J."/>
            <person name="Roh D."/>
        </authorList>
    </citation>
    <scope>NUCLEOTIDE SEQUENCE [LARGE SCALE GENOMIC DNA]</scope>
    <source>
        <strain evidence="2 3">HJ51</strain>
    </source>
</reference>
<evidence type="ECO:0008006" key="4">
    <source>
        <dbReference type="Google" id="ProtNLM"/>
    </source>
</evidence>
<protein>
    <recommendedName>
        <fullName evidence="4">Phage abortive infection protein</fullName>
    </recommendedName>
</protein>
<evidence type="ECO:0000313" key="2">
    <source>
        <dbReference type="EMBL" id="AXV65279.1"/>
    </source>
</evidence>
<dbReference type="GeneID" id="99505468"/>
<gene>
    <name evidence="2" type="ORF">D0907_08355</name>
</gene>
<accession>A0AAD0S0K2</accession>
<feature type="transmembrane region" description="Helical" evidence="1">
    <location>
        <begin position="12"/>
        <end position="33"/>
    </location>
</feature>
<name>A0AAD0S0K2_9GAMM</name>
<keyword evidence="1" id="KW-0472">Membrane</keyword>
<dbReference type="RefSeq" id="WP_118844307.1">
    <property type="nucleotide sequence ID" value="NZ_CP032090.1"/>
</dbReference>
<proteinExistence type="predicted"/>
<evidence type="ECO:0000313" key="3">
    <source>
        <dbReference type="Proteomes" id="UP000264605"/>
    </source>
</evidence>
<sequence length="291" mass="34164">MSNKTKKLDQIIKVLPFILIIPTALLSIFVVTFAIDFPTYLGTEKSWLNTAQILNGILTPILTFASIVLIALTWLTTKKEMESTRAQLEEQILYQQRKDDLDILSRQSLYLNEKMIKKQKVFDLYNNAANDELFNFLEGLYQNSNVRLLEFYKSIGFNYEEAQSSINDFAEQLYFKLYPIELSQKELVITGTHISACYGLNFNKCDYLNDIIRHQSYKVKNIFFDVFSAIYMKNLFSNQYVNSTMLLLKKIHHTESDYKKELIEEFKVIYDLELAKRLIQFSDDIPDNFFD</sequence>